<name>A0A0M3USH6_9FUSO</name>
<accession>A0A0M3USH6</accession>
<dbReference type="PATRIC" id="fig|76859.3.peg.1601"/>
<dbReference type="Gene3D" id="1.10.10.10">
    <property type="entry name" value="Winged helix-like DNA-binding domain superfamily/Winged helix DNA-binding domain"/>
    <property type="match status" value="1"/>
</dbReference>
<dbReference type="Proteomes" id="UP000063147">
    <property type="component" value="Chromosome"/>
</dbReference>
<dbReference type="OrthoDB" id="80084at2"/>
<dbReference type="SUPFAM" id="SSF46785">
    <property type="entry name" value="Winged helix' DNA-binding domain"/>
    <property type="match status" value="1"/>
</dbReference>
<proteinExistence type="predicted"/>
<dbReference type="EMBL" id="CP012713">
    <property type="protein sequence ID" value="ALF18103.1"/>
    <property type="molecule type" value="Genomic_DNA"/>
</dbReference>
<dbReference type="AlphaFoldDB" id="A0A0M3USH6"/>
<organism evidence="1">
    <name type="scientific">Fusobacterium animalis</name>
    <dbReference type="NCBI Taxonomy" id="76859"/>
    <lineage>
        <taxon>Bacteria</taxon>
        <taxon>Fusobacteriati</taxon>
        <taxon>Fusobacteriota</taxon>
        <taxon>Fusobacteriia</taxon>
        <taxon>Fusobacteriales</taxon>
        <taxon>Fusobacteriaceae</taxon>
        <taxon>Fusobacterium</taxon>
    </lineage>
</organism>
<sequence length="415" mass="50207">MKKIIDLIEDSSLFDIKIEYTKKFSKNDIYFKQFLIKKIIKTNEKIFYLTEKEVKKILIFPHGENFDIFLKKFCSKRLIIKYKKSEEEYYELILNIISSILKNKNTYVLKVSEDFYKIFNSEKNDFKFYQLNIFLGFSNIITRKLFNLIKNIYNELSIEISLDNLRRYLNLEESYERFFDFERKILIPSLKEIEAFTSYKILYSKVKNSISPNAKVRFIRFDIIQNLGNKDENDISILYKLVKPFAQNLFTLQKFISYQANFYSYQYLKKNIEYSILHSKNNLDSFLVESIKYDWVNTKFKEKLKEYSKKYNLIFKLNQKIITIEEFRKIILKNIEKNECDKELALILNFMKISVRIFENNVYKDSNLLKNKVYLTFYKNLQETNECVFEDEKTIILAEFNQNCSDSNLAIFKKY</sequence>
<dbReference type="InterPro" id="IPR036390">
    <property type="entry name" value="WH_DNA-bd_sf"/>
</dbReference>
<dbReference type="RefSeq" id="WP_060676395.1">
    <property type="nucleotide sequence ID" value="NZ_CP012713.1"/>
</dbReference>
<reference evidence="1 2" key="1">
    <citation type="submission" date="2015-09" db="EMBL/GenBank/DDBJ databases">
        <authorList>
            <person name="Jackson K.R."/>
            <person name="Lunt B.L."/>
            <person name="Fisher J.N.B."/>
            <person name="Gardner A.V."/>
            <person name="Bailey M.E."/>
            <person name="Deus L.M."/>
            <person name="Earl A.S."/>
            <person name="Gibby P.D."/>
            <person name="Hartmann K.A."/>
            <person name="Liu J.E."/>
            <person name="Manci A.M."/>
            <person name="Nielsen D.A."/>
            <person name="Solomon M.B."/>
            <person name="Breakwell D.P."/>
            <person name="Burnett S.H."/>
            <person name="Grose J.H."/>
        </authorList>
    </citation>
    <scope>NUCLEOTIDE SEQUENCE [LARGE SCALE GENOMIC DNA]</scope>
    <source>
        <strain evidence="1 2">KCOM 1279</strain>
    </source>
</reference>
<dbReference type="Pfam" id="PF21205">
    <property type="entry name" value="Rep3_C"/>
    <property type="match status" value="1"/>
</dbReference>
<protein>
    <submittedName>
        <fullName evidence="1">Replication protein</fullName>
    </submittedName>
</protein>
<evidence type="ECO:0000313" key="2">
    <source>
        <dbReference type="Proteomes" id="UP000063147"/>
    </source>
</evidence>
<evidence type="ECO:0000313" key="1">
    <source>
        <dbReference type="EMBL" id="ALF18103.1"/>
    </source>
</evidence>
<dbReference type="InterPro" id="IPR036388">
    <property type="entry name" value="WH-like_DNA-bd_sf"/>
</dbReference>
<gene>
    <name evidence="1" type="ORF">RN98_07935</name>
</gene>